<dbReference type="AlphaFoldDB" id="A0A7D7NFV5"/>
<evidence type="ECO:0000256" key="2">
    <source>
        <dbReference type="SAM" id="SignalP"/>
    </source>
</evidence>
<dbReference type="SUPFAM" id="SSF101756">
    <property type="entry name" value="Hypothetical protein YgiW"/>
    <property type="match status" value="1"/>
</dbReference>
<evidence type="ECO:0000256" key="1">
    <source>
        <dbReference type="ARBA" id="ARBA00022729"/>
    </source>
</evidence>
<dbReference type="PANTHER" id="PTHR36571:SF1">
    <property type="entry name" value="PROTEIN YGIW"/>
    <property type="match status" value="1"/>
</dbReference>
<sequence>MKNAILISMLLAVSATAAAGFSEHGTAEANSASVSRVAALKNLPDDSYVVLEGRIEKQVRREHYIFRDASGSIEVEIDDDVWRGVNVTPRDRVRLTAEIDQDWNGTEVDVKSVVKIQ</sequence>
<accession>A0A7D7NFV5</accession>
<dbReference type="NCBIfam" id="NF033674">
    <property type="entry name" value="stress_OB_fold"/>
    <property type="match status" value="1"/>
</dbReference>
<dbReference type="KEGG" id="nsg:H3L94_00180"/>
<reference evidence="3 4" key="1">
    <citation type="submission" date="2020-07" db="EMBL/GenBank/DDBJ databases">
        <title>Genomic diversity of species in the Neisseriaceae family.</title>
        <authorList>
            <person name="Vincent A.T."/>
            <person name="Bernet E."/>
            <person name="Veyrier F.J."/>
        </authorList>
    </citation>
    <scope>NUCLEOTIDE SEQUENCE [LARGE SCALE GENOMIC DNA]</scope>
    <source>
        <strain evidence="3 4">DSM 22244</strain>
    </source>
</reference>
<dbReference type="Gene3D" id="2.40.50.200">
    <property type="entry name" value="Bacterial OB-fold"/>
    <property type="match status" value="1"/>
</dbReference>
<protein>
    <submittedName>
        <fullName evidence="3">YgiW/YdeI family stress tolerance OB fold protein</fullName>
    </submittedName>
</protein>
<dbReference type="RefSeq" id="WP_009120070.1">
    <property type="nucleotide sequence ID" value="NZ_CP059567.1"/>
</dbReference>
<feature type="signal peptide" evidence="2">
    <location>
        <begin position="1"/>
        <end position="19"/>
    </location>
</feature>
<proteinExistence type="predicted"/>
<gene>
    <name evidence="3" type="ORF">H3L94_00180</name>
</gene>
<dbReference type="EMBL" id="CP059567">
    <property type="protein sequence ID" value="QMT40534.1"/>
    <property type="molecule type" value="Genomic_DNA"/>
</dbReference>
<dbReference type="Proteomes" id="UP000514752">
    <property type="component" value="Chromosome"/>
</dbReference>
<feature type="chain" id="PRO_5027932677" evidence="2">
    <location>
        <begin position="20"/>
        <end position="117"/>
    </location>
</feature>
<name>A0A7D7NFV5_9NEIS</name>
<evidence type="ECO:0000313" key="3">
    <source>
        <dbReference type="EMBL" id="QMT40534.1"/>
    </source>
</evidence>
<dbReference type="InterPro" id="IPR005220">
    <property type="entry name" value="CarO-like"/>
</dbReference>
<evidence type="ECO:0000313" key="4">
    <source>
        <dbReference type="Proteomes" id="UP000514752"/>
    </source>
</evidence>
<dbReference type="InterPro" id="IPR036700">
    <property type="entry name" value="BOBF_sf"/>
</dbReference>
<organism evidence="3 4">
    <name type="scientific">Neisseria shayeganii</name>
    <dbReference type="NCBI Taxonomy" id="607712"/>
    <lineage>
        <taxon>Bacteria</taxon>
        <taxon>Pseudomonadati</taxon>
        <taxon>Pseudomonadota</taxon>
        <taxon>Betaproteobacteria</taxon>
        <taxon>Neisseriales</taxon>
        <taxon>Neisseriaceae</taxon>
        <taxon>Neisseria</taxon>
    </lineage>
</organism>
<dbReference type="Pfam" id="PF04076">
    <property type="entry name" value="BOF"/>
    <property type="match status" value="1"/>
</dbReference>
<keyword evidence="1 2" id="KW-0732">Signal</keyword>
<dbReference type="PANTHER" id="PTHR36571">
    <property type="entry name" value="PROTEIN YGIW"/>
    <property type="match status" value="1"/>
</dbReference>